<proteinExistence type="predicted"/>
<dbReference type="EMBL" id="JAAHFQ010001012">
    <property type="protein sequence ID" value="NER31983.1"/>
    <property type="molecule type" value="Genomic_DNA"/>
</dbReference>
<protein>
    <submittedName>
        <fullName evidence="1">Uncharacterized protein</fullName>
    </submittedName>
</protein>
<reference evidence="1" key="1">
    <citation type="submission" date="2019-11" db="EMBL/GenBank/DDBJ databases">
        <title>Genomic insights into an expanded diversity of filamentous marine cyanobacteria reveals the extraordinary biosynthetic potential of Moorea and Okeania.</title>
        <authorList>
            <person name="Ferreira Leao T."/>
            <person name="Wang M."/>
            <person name="Moss N."/>
            <person name="Da Silva R."/>
            <person name="Sanders J."/>
            <person name="Nurk S."/>
            <person name="Gurevich A."/>
            <person name="Humphrey G."/>
            <person name="Reher R."/>
            <person name="Zhu Q."/>
            <person name="Belda-Ferre P."/>
            <person name="Glukhov E."/>
            <person name="Rex R."/>
            <person name="Dorrestein P.C."/>
            <person name="Knight R."/>
            <person name="Pevzner P."/>
            <person name="Gerwick W.H."/>
            <person name="Gerwick L."/>
        </authorList>
    </citation>
    <scope>NUCLEOTIDE SEQUENCE</scope>
    <source>
        <strain evidence="1">SIO1C4</strain>
    </source>
</reference>
<comment type="caution">
    <text evidence="1">The sequence shown here is derived from an EMBL/GenBank/DDBJ whole genome shotgun (WGS) entry which is preliminary data.</text>
</comment>
<dbReference type="AlphaFoldDB" id="A0A6B3NJM3"/>
<evidence type="ECO:0000313" key="1">
    <source>
        <dbReference type="EMBL" id="NER31983.1"/>
    </source>
</evidence>
<name>A0A6B3NJM3_9CYAN</name>
<feature type="non-terminal residue" evidence="1">
    <location>
        <position position="350"/>
    </location>
</feature>
<gene>
    <name evidence="1" type="ORF">F6J89_31345</name>
</gene>
<sequence>MLKITKLINTPSVNSLVKLWAERYIPDFSILCLNESHLNISELIAVASAEGREKTALKAKTLLRLRCGYAATETNTLFSYIPNVINLSETEQLSQFTQQVYQQAIEIYKQQSLPVAELSEILQVANTSASLETIDLFSNAFKEWSQKLLGLPAVEQLAIALETSLMQLQNQHLLVKDQRAIGFLSTHFYFSTKLILNRFTLPEQVLLSPYFKFVEEQVSIPWQRVCAAATKHNFNSSTLAIVHQMLPASYEIASDIHRRASHLNPSHCSRRGRLKDPGVRASSIRDLEMFQAFLWLCVLEDSMASVEKELLPLSVMVFPALKVRWELVEQIMPLLAAELWTRLEPEQMQI</sequence>
<organism evidence="1">
    <name type="scientific">Symploca sp. SIO1C4</name>
    <dbReference type="NCBI Taxonomy" id="2607765"/>
    <lineage>
        <taxon>Bacteria</taxon>
        <taxon>Bacillati</taxon>
        <taxon>Cyanobacteriota</taxon>
        <taxon>Cyanophyceae</taxon>
        <taxon>Coleofasciculales</taxon>
        <taxon>Coleofasciculaceae</taxon>
        <taxon>Symploca</taxon>
    </lineage>
</organism>
<accession>A0A6B3NJM3</accession>